<sequence length="403" mass="44980">MDDHGAPSPRPARHSRRDLLRYSGLAAASTLAGCAIEGRTIEPVSPERYWAGRSRNGHLRFANWPLYMDPQRTPLTLFRQRTGITVDYDETIQDNASWFGRIRPLLAEGVDIGADLMVITNGLEFNRLKALGHLAPLDHELLSTYAQYGADRYKHTSYDPGNRFSVPYASGITGIAYHPDLVGREITSFDDLWDPAFAGRVGMLGSPQEIANVALLRNGVAPADSTPTDWENAAKALTRQRDRGIVRAYYQQDYIQPLTSGELWLSMAWSGDVFQQNTVEGANLRFVIPREGATIWTDNMVIPITAKNPVDAITLMDFLYTPEVAAELAEYITYVAPVPQAQRVVEERARAASAERRRSLQRLAQSPLVFPTERDYAQLHNYVPLPAGESQRFTSLFLAVTQA</sequence>
<dbReference type="PANTHER" id="PTHR30222:SF17">
    <property type="entry name" value="SPERMIDINE_PUTRESCINE-BINDING PERIPLASMIC PROTEIN"/>
    <property type="match status" value="1"/>
</dbReference>
<evidence type="ECO:0000256" key="2">
    <source>
        <dbReference type="ARBA" id="ARBA00022448"/>
    </source>
</evidence>
<keyword evidence="6" id="KW-1185">Reference proteome</keyword>
<gene>
    <name evidence="5" type="ORF">GCM10022402_33820</name>
</gene>
<comment type="caution">
    <text evidence="5">The sequence shown here is derived from an EMBL/GenBank/DDBJ whole genome shotgun (WGS) entry which is preliminary data.</text>
</comment>
<keyword evidence="2" id="KW-0813">Transport</keyword>
<dbReference type="InterPro" id="IPR001188">
    <property type="entry name" value="Sperm_putr-bd"/>
</dbReference>
<name>A0ABP7FZ00_9ACTN</name>
<evidence type="ECO:0000256" key="4">
    <source>
        <dbReference type="ARBA" id="ARBA00022764"/>
    </source>
</evidence>
<dbReference type="CDD" id="cd13590">
    <property type="entry name" value="PBP2_PotD_PotF_like"/>
    <property type="match status" value="1"/>
</dbReference>
<dbReference type="PRINTS" id="PR00909">
    <property type="entry name" value="SPERMDNBNDNG"/>
</dbReference>
<dbReference type="PROSITE" id="PS51318">
    <property type="entry name" value="TAT"/>
    <property type="match status" value="1"/>
</dbReference>
<keyword evidence="4" id="KW-0574">Periplasm</keyword>
<dbReference type="Gene3D" id="3.40.190.10">
    <property type="entry name" value="Periplasmic binding protein-like II"/>
    <property type="match status" value="2"/>
</dbReference>
<dbReference type="InterPro" id="IPR006311">
    <property type="entry name" value="TAT_signal"/>
</dbReference>
<reference evidence="6" key="1">
    <citation type="journal article" date="2019" name="Int. J. Syst. Evol. Microbiol.">
        <title>The Global Catalogue of Microorganisms (GCM) 10K type strain sequencing project: providing services to taxonomists for standard genome sequencing and annotation.</title>
        <authorList>
            <consortium name="The Broad Institute Genomics Platform"/>
            <consortium name="The Broad Institute Genome Sequencing Center for Infectious Disease"/>
            <person name="Wu L."/>
            <person name="Ma J."/>
        </authorList>
    </citation>
    <scope>NUCLEOTIDE SEQUENCE [LARGE SCALE GENOMIC DNA]</scope>
    <source>
        <strain evidence="6">JCM 17137</strain>
    </source>
</reference>
<keyword evidence="3" id="KW-0732">Signal</keyword>
<evidence type="ECO:0000313" key="5">
    <source>
        <dbReference type="EMBL" id="GAA3752039.1"/>
    </source>
</evidence>
<dbReference type="Pfam" id="PF13343">
    <property type="entry name" value="SBP_bac_6"/>
    <property type="match status" value="1"/>
</dbReference>
<dbReference type="Proteomes" id="UP001500908">
    <property type="component" value="Unassembled WGS sequence"/>
</dbReference>
<dbReference type="SUPFAM" id="SSF53850">
    <property type="entry name" value="Periplasmic binding protein-like II"/>
    <property type="match status" value="1"/>
</dbReference>
<accession>A0ABP7FZ00</accession>
<evidence type="ECO:0000256" key="1">
    <source>
        <dbReference type="ARBA" id="ARBA00004418"/>
    </source>
</evidence>
<protein>
    <submittedName>
        <fullName evidence="5">Spermidine/putrescine ABC transporter substrate-binding protein</fullName>
    </submittedName>
</protein>
<dbReference type="EMBL" id="BAABDD010000016">
    <property type="protein sequence ID" value="GAA3752039.1"/>
    <property type="molecule type" value="Genomic_DNA"/>
</dbReference>
<comment type="subcellular location">
    <subcellularLocation>
        <location evidence="1">Periplasm</location>
    </subcellularLocation>
</comment>
<evidence type="ECO:0000256" key="3">
    <source>
        <dbReference type="ARBA" id="ARBA00022729"/>
    </source>
</evidence>
<dbReference type="RefSeq" id="WP_344972955.1">
    <property type="nucleotide sequence ID" value="NZ_BAABDD010000016.1"/>
</dbReference>
<organism evidence="5 6">
    <name type="scientific">Salinactinospora qingdaonensis</name>
    <dbReference type="NCBI Taxonomy" id="702744"/>
    <lineage>
        <taxon>Bacteria</taxon>
        <taxon>Bacillati</taxon>
        <taxon>Actinomycetota</taxon>
        <taxon>Actinomycetes</taxon>
        <taxon>Streptosporangiales</taxon>
        <taxon>Nocardiopsidaceae</taxon>
        <taxon>Salinactinospora</taxon>
    </lineage>
</organism>
<evidence type="ECO:0000313" key="6">
    <source>
        <dbReference type="Proteomes" id="UP001500908"/>
    </source>
</evidence>
<dbReference type="PANTHER" id="PTHR30222">
    <property type="entry name" value="SPERMIDINE/PUTRESCINE-BINDING PERIPLASMIC PROTEIN"/>
    <property type="match status" value="1"/>
</dbReference>
<proteinExistence type="predicted"/>